<dbReference type="PANTHER" id="PTHR30203">
    <property type="entry name" value="OUTER MEMBRANE CATION EFFLUX PROTEIN"/>
    <property type="match status" value="1"/>
</dbReference>
<dbReference type="SUPFAM" id="SSF56954">
    <property type="entry name" value="Outer membrane efflux proteins (OEP)"/>
    <property type="match status" value="1"/>
</dbReference>
<dbReference type="EMBL" id="QPJU01000005">
    <property type="protein sequence ID" value="RCX09481.1"/>
    <property type="molecule type" value="Genomic_DNA"/>
</dbReference>
<evidence type="ECO:0000313" key="6">
    <source>
        <dbReference type="Proteomes" id="UP000252174"/>
    </source>
</evidence>
<comment type="subcellular location">
    <subcellularLocation>
        <location evidence="2">Cell membrane</location>
        <topology evidence="2">Lipid-anchor</topology>
    </subcellularLocation>
</comment>
<evidence type="ECO:0000313" key="5">
    <source>
        <dbReference type="EMBL" id="RCX09481.1"/>
    </source>
</evidence>
<keyword evidence="2" id="KW-1134">Transmembrane beta strand</keyword>
<dbReference type="OrthoDB" id="9770517at2"/>
<evidence type="ECO:0000256" key="1">
    <source>
        <dbReference type="ARBA" id="ARBA00007613"/>
    </source>
</evidence>
<keyword evidence="2" id="KW-0564">Palmitate</keyword>
<organism evidence="5 6">
    <name type="scientific">Extensimonas vulgaris</name>
    <dbReference type="NCBI Taxonomy" id="1031594"/>
    <lineage>
        <taxon>Bacteria</taxon>
        <taxon>Pseudomonadati</taxon>
        <taxon>Pseudomonadota</taxon>
        <taxon>Betaproteobacteria</taxon>
        <taxon>Burkholderiales</taxon>
        <taxon>Comamonadaceae</taxon>
        <taxon>Extensimonas</taxon>
    </lineage>
</organism>
<keyword evidence="2 5" id="KW-0449">Lipoprotein</keyword>
<dbReference type="Gene3D" id="2.20.200.10">
    <property type="entry name" value="Outer membrane efflux proteins (OEP)"/>
    <property type="match status" value="1"/>
</dbReference>
<accession>A0A369AJY9</accession>
<dbReference type="InterPro" id="IPR003423">
    <property type="entry name" value="OMP_efflux"/>
</dbReference>
<feature type="transmembrane region" description="Helical" evidence="4">
    <location>
        <begin position="23"/>
        <end position="44"/>
    </location>
</feature>
<dbReference type="InterPro" id="IPR010131">
    <property type="entry name" value="MdtP/NodT-like"/>
</dbReference>
<evidence type="ECO:0000256" key="4">
    <source>
        <dbReference type="SAM" id="Phobius"/>
    </source>
</evidence>
<gene>
    <name evidence="5" type="ORF">DFR45_105110</name>
</gene>
<keyword evidence="4" id="KW-1133">Transmembrane helix</keyword>
<dbReference type="PANTHER" id="PTHR30203:SF25">
    <property type="entry name" value="OUTER MEMBRANE PROTEIN-RELATED"/>
    <property type="match status" value="1"/>
</dbReference>
<keyword evidence="2 4" id="KW-0472">Membrane</keyword>
<dbReference type="GO" id="GO:0015562">
    <property type="term" value="F:efflux transmembrane transporter activity"/>
    <property type="evidence" value="ECO:0007669"/>
    <property type="project" value="InterPro"/>
</dbReference>
<dbReference type="AlphaFoldDB" id="A0A369AJY9"/>
<evidence type="ECO:0000256" key="3">
    <source>
        <dbReference type="SAM" id="MobiDB-lite"/>
    </source>
</evidence>
<evidence type="ECO:0000256" key="2">
    <source>
        <dbReference type="RuleBase" id="RU362097"/>
    </source>
</evidence>
<reference evidence="5 6" key="1">
    <citation type="submission" date="2018-07" db="EMBL/GenBank/DDBJ databases">
        <title>Genomic Encyclopedia of Type Strains, Phase IV (KMG-IV): sequencing the most valuable type-strain genomes for metagenomic binning, comparative biology and taxonomic classification.</title>
        <authorList>
            <person name="Goeker M."/>
        </authorList>
    </citation>
    <scope>NUCLEOTIDE SEQUENCE [LARGE SCALE GENOMIC DNA]</scope>
    <source>
        <strain evidence="5 6">DSM 100911</strain>
    </source>
</reference>
<dbReference type="GO" id="GO:0005886">
    <property type="term" value="C:plasma membrane"/>
    <property type="evidence" value="ECO:0007669"/>
    <property type="project" value="UniProtKB-SubCell"/>
</dbReference>
<keyword evidence="2 4" id="KW-0812">Transmembrane</keyword>
<dbReference type="Proteomes" id="UP000252174">
    <property type="component" value="Unassembled WGS sequence"/>
</dbReference>
<dbReference type="Gene3D" id="1.20.1600.10">
    <property type="entry name" value="Outer membrane efflux proteins (OEP)"/>
    <property type="match status" value="1"/>
</dbReference>
<comment type="similarity">
    <text evidence="1 2">Belongs to the outer membrane factor (OMF) (TC 1.B.17) family.</text>
</comment>
<dbReference type="Pfam" id="PF02321">
    <property type="entry name" value="OEP"/>
    <property type="match status" value="2"/>
</dbReference>
<sequence>MHSTSTRTSTLPARSRAGACARALWRAAFGAGLLGLLVGCAHWVPPEQPVPVVALPAAWSAPAVASIDAGVDPSVGGPAPGAPAPASPNSADAARPALLPGNAAALAQWWQRFGDAQLSTLVQQALQANPSVRSALAALQQARAQVDVQAAALRPSLNASGSAQRSRAAGHTGNQFQAGFDASWEPDLFGRLGSALQASEADARAAEANLGAVQVALAAEVAVNYIDLRGLQQRLGIARSNLLTQRQTLQLTAWRMQAGLTSSQEVEQARTVAEQTAALIPALQASLDQSRHSLAVLTGQAPAALDALLAAPAAVPAPSADLALEIPAVVLRQRPDVHAAEQRIAAALARVLQADAARYPRFNIAGSLGLSALTLGALDTGEAVTRGLLASVTAPIFDGGAARAQVRVQEAVLAQARSDYEAAVLTALQDVEDALTALRNERLRLAHLQTAAEAAGNAALLAEHNYRSGRIDFQTLLDTQRTLLTAQDSVASSVASVAADHVRLYKALGGGWTNGPAPQ</sequence>
<dbReference type="RefSeq" id="WP_114483347.1">
    <property type="nucleotide sequence ID" value="NZ_QPJU01000005.1"/>
</dbReference>
<proteinExistence type="inferred from homology"/>
<dbReference type="NCBIfam" id="TIGR01845">
    <property type="entry name" value="outer_NodT"/>
    <property type="match status" value="1"/>
</dbReference>
<name>A0A369AJY9_9BURK</name>
<feature type="region of interest" description="Disordered" evidence="3">
    <location>
        <begin position="75"/>
        <end position="95"/>
    </location>
</feature>
<protein>
    <submittedName>
        <fullName evidence="5">NodT family efflux transporter outer membrane factor (OMF) lipoprotein</fullName>
    </submittedName>
</protein>
<keyword evidence="6" id="KW-1185">Reference proteome</keyword>
<comment type="caution">
    <text evidence="5">The sequence shown here is derived from an EMBL/GenBank/DDBJ whole genome shotgun (WGS) entry which is preliminary data.</text>
</comment>